<organism evidence="1 2">
    <name type="scientific">Aureobasidium melanogenum</name>
    <name type="common">Aureobasidium pullulans var. melanogenum</name>
    <dbReference type="NCBI Taxonomy" id="46634"/>
    <lineage>
        <taxon>Eukaryota</taxon>
        <taxon>Fungi</taxon>
        <taxon>Dikarya</taxon>
        <taxon>Ascomycota</taxon>
        <taxon>Pezizomycotina</taxon>
        <taxon>Dothideomycetes</taxon>
        <taxon>Dothideomycetidae</taxon>
        <taxon>Dothideales</taxon>
        <taxon>Saccotheciaceae</taxon>
        <taxon>Aureobasidium</taxon>
    </lineage>
</organism>
<reference evidence="1" key="2">
    <citation type="submission" date="2021-08" db="EMBL/GenBank/DDBJ databases">
        <authorList>
            <person name="Gostincar C."/>
            <person name="Sun X."/>
            <person name="Song Z."/>
            <person name="Gunde-Cimerman N."/>
        </authorList>
    </citation>
    <scope>NUCLEOTIDE SEQUENCE</scope>
    <source>
        <strain evidence="1">EXF-9298</strain>
    </source>
</reference>
<keyword evidence="2" id="KW-1185">Reference proteome</keyword>
<dbReference type="EMBL" id="JAHFXS010007451">
    <property type="protein sequence ID" value="KAG9925946.1"/>
    <property type="molecule type" value="Genomic_DNA"/>
</dbReference>
<dbReference type="Proteomes" id="UP000729357">
    <property type="component" value="Unassembled WGS sequence"/>
</dbReference>
<evidence type="ECO:0000313" key="1">
    <source>
        <dbReference type="EMBL" id="KAG9925946.1"/>
    </source>
</evidence>
<evidence type="ECO:0000313" key="2">
    <source>
        <dbReference type="Proteomes" id="UP000729357"/>
    </source>
</evidence>
<name>A0A9P8F2B2_AURME</name>
<proteinExistence type="predicted"/>
<reference evidence="1" key="1">
    <citation type="journal article" date="2021" name="J Fungi (Basel)">
        <title>Virulence traits and population genomics of the black yeast Aureobasidium melanogenum.</title>
        <authorList>
            <person name="Cernosa A."/>
            <person name="Sun X."/>
            <person name="Gostincar C."/>
            <person name="Fang C."/>
            <person name="Gunde-Cimerman N."/>
            <person name="Song Z."/>
        </authorList>
    </citation>
    <scope>NUCLEOTIDE SEQUENCE</scope>
    <source>
        <strain evidence="1">EXF-9298</strain>
    </source>
</reference>
<gene>
    <name evidence="1" type="ORF">KCU98_g21402</name>
</gene>
<dbReference type="AlphaFoldDB" id="A0A9P8F2B2"/>
<feature type="non-terminal residue" evidence="1">
    <location>
        <position position="1"/>
    </location>
</feature>
<protein>
    <submittedName>
        <fullName evidence="1">Uncharacterized protein</fullName>
    </submittedName>
</protein>
<accession>A0A9P8F2B2</accession>
<comment type="caution">
    <text evidence="1">The sequence shown here is derived from an EMBL/GenBank/DDBJ whole genome shotgun (WGS) entry which is preliminary data.</text>
</comment>
<sequence length="207" mass="22879">MASVSLTDVVAALNATFAHADAPQPLPDDLIRILTQYLAKAKKEGDGLHDELRSIFRHHVEAHPNKLPAFVSVLKTLRPAIVAEDHLAAWFQNAAIPFVDLPATSRSAMSDAQDFVLDSLSYDNDSQDAREKAHTAVHLSHTLLDALIARTTPHPDNSSVQTKDHAARQLQSMLIAFARKNPRDFFVSVDHFLLKPDTRLRALDLLA</sequence>